<evidence type="ECO:0000256" key="2">
    <source>
        <dbReference type="ARBA" id="ARBA00022801"/>
    </source>
</evidence>
<accession>A0A6I4ZUK7</accession>
<protein>
    <submittedName>
        <fullName evidence="5">NUDIX domain-containing protein</fullName>
    </submittedName>
</protein>
<feature type="domain" description="Nudix hydrolase" evidence="4">
    <location>
        <begin position="40"/>
        <end position="170"/>
    </location>
</feature>
<dbReference type="AlphaFoldDB" id="A0A6I4ZUK7"/>
<comment type="caution">
    <text evidence="5">The sequence shown here is derived from an EMBL/GenBank/DDBJ whole genome shotgun (WGS) entry which is preliminary data.</text>
</comment>
<keyword evidence="2 3" id="KW-0378">Hydrolase</keyword>
<organism evidence="5 6">
    <name type="scientific">Pontibacillus yanchengensis</name>
    <dbReference type="NCBI Taxonomy" id="462910"/>
    <lineage>
        <taxon>Bacteria</taxon>
        <taxon>Bacillati</taxon>
        <taxon>Bacillota</taxon>
        <taxon>Bacilli</taxon>
        <taxon>Bacillales</taxon>
        <taxon>Bacillaceae</taxon>
        <taxon>Pontibacillus</taxon>
    </lineage>
</organism>
<dbReference type="GO" id="GO:0019693">
    <property type="term" value="P:ribose phosphate metabolic process"/>
    <property type="evidence" value="ECO:0007669"/>
    <property type="project" value="TreeGrafter"/>
</dbReference>
<evidence type="ECO:0000256" key="1">
    <source>
        <dbReference type="ARBA" id="ARBA00001946"/>
    </source>
</evidence>
<dbReference type="InterPro" id="IPR015797">
    <property type="entry name" value="NUDIX_hydrolase-like_dom_sf"/>
</dbReference>
<dbReference type="SUPFAM" id="SSF55811">
    <property type="entry name" value="Nudix"/>
    <property type="match status" value="1"/>
</dbReference>
<dbReference type="OrthoDB" id="9806150at2"/>
<dbReference type="PRINTS" id="PR00502">
    <property type="entry name" value="NUDIXFAMILY"/>
</dbReference>
<dbReference type="PROSITE" id="PS00893">
    <property type="entry name" value="NUDIX_BOX"/>
    <property type="match status" value="1"/>
</dbReference>
<gene>
    <name evidence="5" type="ORF">GLW05_04505</name>
</gene>
<comment type="similarity">
    <text evidence="3">Belongs to the Nudix hydrolase family.</text>
</comment>
<dbReference type="InterPro" id="IPR020084">
    <property type="entry name" value="NUDIX_hydrolase_CS"/>
</dbReference>
<dbReference type="PANTHER" id="PTHR11839">
    <property type="entry name" value="UDP/ADP-SUGAR PYROPHOSPHATASE"/>
    <property type="match status" value="1"/>
</dbReference>
<dbReference type="PANTHER" id="PTHR11839:SF18">
    <property type="entry name" value="NUDIX HYDROLASE DOMAIN-CONTAINING PROTEIN"/>
    <property type="match status" value="1"/>
</dbReference>
<dbReference type="EMBL" id="WMEQ01000002">
    <property type="protein sequence ID" value="MYL32854.1"/>
    <property type="molecule type" value="Genomic_DNA"/>
</dbReference>
<dbReference type="RefSeq" id="WP_160909271.1">
    <property type="nucleotide sequence ID" value="NZ_WMEQ01000002.1"/>
</dbReference>
<evidence type="ECO:0000313" key="6">
    <source>
        <dbReference type="Proteomes" id="UP000468638"/>
    </source>
</evidence>
<evidence type="ECO:0000256" key="3">
    <source>
        <dbReference type="RuleBase" id="RU003476"/>
    </source>
</evidence>
<dbReference type="Proteomes" id="UP000468638">
    <property type="component" value="Unassembled WGS sequence"/>
</dbReference>
<dbReference type="GO" id="GO:0006753">
    <property type="term" value="P:nucleoside phosphate metabolic process"/>
    <property type="evidence" value="ECO:0007669"/>
    <property type="project" value="TreeGrafter"/>
</dbReference>
<comment type="cofactor">
    <cofactor evidence="1">
        <name>Mg(2+)</name>
        <dbReference type="ChEBI" id="CHEBI:18420"/>
    </cofactor>
</comment>
<dbReference type="InterPro" id="IPR020476">
    <property type="entry name" value="Nudix_hydrolase"/>
</dbReference>
<name>A0A6I4ZUK7_9BACI</name>
<evidence type="ECO:0000259" key="4">
    <source>
        <dbReference type="PROSITE" id="PS51462"/>
    </source>
</evidence>
<dbReference type="Gene3D" id="3.90.79.10">
    <property type="entry name" value="Nucleoside Triphosphate Pyrophosphohydrolase"/>
    <property type="match status" value="1"/>
</dbReference>
<dbReference type="CDD" id="cd03424">
    <property type="entry name" value="NUDIX_ADPRase_Nudt5_UGPPase_Nudt14"/>
    <property type="match status" value="1"/>
</dbReference>
<sequence length="180" mass="20629">MKTWKTLDSEYIVQSPFGNVRRDKCELPNGNIIDDFYVNEYSDWVNAIVITKEKKVVLVKQYRQGAKDFFTEIPGGMIEEGETYEAGILREVQEETGFTSDDPPVLLGEFMVNPAEQNNKVHTFLISNAYLGFHQHLDENEDIEIEVIDLEMMKKRIEQGKLTQLFTVTAYSIAVARGLV</sequence>
<proteinExistence type="inferred from homology"/>
<dbReference type="GO" id="GO:0016462">
    <property type="term" value="F:pyrophosphatase activity"/>
    <property type="evidence" value="ECO:0007669"/>
    <property type="project" value="UniProtKB-ARBA"/>
</dbReference>
<dbReference type="PROSITE" id="PS51462">
    <property type="entry name" value="NUDIX"/>
    <property type="match status" value="1"/>
</dbReference>
<dbReference type="Pfam" id="PF00293">
    <property type="entry name" value="NUDIX"/>
    <property type="match status" value="1"/>
</dbReference>
<evidence type="ECO:0000313" key="5">
    <source>
        <dbReference type="EMBL" id="MYL32854.1"/>
    </source>
</evidence>
<dbReference type="InterPro" id="IPR000086">
    <property type="entry name" value="NUDIX_hydrolase_dom"/>
</dbReference>
<reference evidence="5 6" key="1">
    <citation type="submission" date="2019-11" db="EMBL/GenBank/DDBJ databases">
        <title>Genome sequences of 17 halophilic strains isolated from different environments.</title>
        <authorList>
            <person name="Furrow R.E."/>
        </authorList>
    </citation>
    <scope>NUCLEOTIDE SEQUENCE [LARGE SCALE GENOMIC DNA]</scope>
    <source>
        <strain evidence="5 6">22514_16_FS</strain>
    </source>
</reference>